<dbReference type="OrthoDB" id="5871570at2759"/>
<sequence length="487" mass="53673">LLTSMANTTSVRSKGSRYVPLRTTTSPTLKLAAEEVFMLAATSAFVVLNLHGQSNSYIFNMVELIPGLALTFKCFVQNNDRSLLAMVIIAAHWGFCLLALMNESFLNIDENYMTLRLLLLGALGVKAYENVQLIDNVHEEHPKSSPSRSTFETKRARSVPENSEAVRSSEPPSKEGTVGSTNNVSAPQSAANNPVQEPTVQNQPSTPPASTSPRHHPVDPRLQEILQKIRTELDAALRVTACAAGTGGPARSRNSQPIPPETTQPLSLFSRLNTLRDHIRDRWFSQGIQVPSYNSRNNSLRDQLGTSAAPTTAHRTSARGQHGTEANIGSEQAECEAEHPSTVCTSDYQTATCAMKRSGDQKIIDKPKVTVHYGDLITNPMNTVRFSAKENFKRIVVTNLATETIMWSLKADLKGSFDASPAYGLLRSGEKQVIILCLAPRKVLKNSMKTGKIGIDYAFVQPFTRKFDRNVYKSLEKRRHLLQAIID</sequence>
<protein>
    <submittedName>
        <fullName evidence="4">MSP domain-containing protein</fullName>
    </submittedName>
</protein>
<dbReference type="Gene3D" id="2.60.40.10">
    <property type="entry name" value="Immunoglobulins"/>
    <property type="match status" value="1"/>
</dbReference>
<feature type="domain" description="MSP" evidence="2">
    <location>
        <begin position="375"/>
        <end position="487"/>
    </location>
</feature>
<name>A0A7I5EDF0_HAECO</name>
<dbReference type="InterPro" id="IPR008962">
    <property type="entry name" value="PapD-like_sf"/>
</dbReference>
<dbReference type="WBParaSite" id="HCON_00162920-00001">
    <property type="protein sequence ID" value="HCON_00162920-00001"/>
    <property type="gene ID" value="HCON_00162920"/>
</dbReference>
<keyword evidence="3" id="KW-1185">Reference proteome</keyword>
<evidence type="ECO:0000313" key="4">
    <source>
        <dbReference type="WBParaSite" id="HCON_00162920-00001"/>
    </source>
</evidence>
<proteinExistence type="predicted"/>
<dbReference type="SUPFAM" id="SSF49354">
    <property type="entry name" value="PapD-like"/>
    <property type="match status" value="1"/>
</dbReference>
<accession>A0A7I5EDF0</accession>
<reference evidence="4" key="1">
    <citation type="submission" date="2020-12" db="UniProtKB">
        <authorList>
            <consortium name="WormBaseParasite"/>
        </authorList>
    </citation>
    <scope>IDENTIFICATION</scope>
    <source>
        <strain evidence="4">MHco3</strain>
    </source>
</reference>
<evidence type="ECO:0000256" key="1">
    <source>
        <dbReference type="SAM" id="MobiDB-lite"/>
    </source>
</evidence>
<feature type="region of interest" description="Disordered" evidence="1">
    <location>
        <begin position="139"/>
        <end position="219"/>
    </location>
</feature>
<dbReference type="InterPro" id="IPR013783">
    <property type="entry name" value="Ig-like_fold"/>
</dbReference>
<dbReference type="Proteomes" id="UP000025227">
    <property type="component" value="Unplaced"/>
</dbReference>
<organism evidence="3 4">
    <name type="scientific">Haemonchus contortus</name>
    <name type="common">Barber pole worm</name>
    <dbReference type="NCBI Taxonomy" id="6289"/>
    <lineage>
        <taxon>Eukaryota</taxon>
        <taxon>Metazoa</taxon>
        <taxon>Ecdysozoa</taxon>
        <taxon>Nematoda</taxon>
        <taxon>Chromadorea</taxon>
        <taxon>Rhabditida</taxon>
        <taxon>Rhabditina</taxon>
        <taxon>Rhabditomorpha</taxon>
        <taxon>Strongyloidea</taxon>
        <taxon>Trichostrongylidae</taxon>
        <taxon>Haemonchus</taxon>
    </lineage>
</organism>
<feature type="region of interest" description="Disordered" evidence="1">
    <location>
        <begin position="245"/>
        <end position="265"/>
    </location>
</feature>
<dbReference type="PROSITE" id="PS50202">
    <property type="entry name" value="MSP"/>
    <property type="match status" value="1"/>
</dbReference>
<evidence type="ECO:0000259" key="2">
    <source>
        <dbReference type="PROSITE" id="PS50202"/>
    </source>
</evidence>
<dbReference type="AlphaFoldDB" id="A0A7I5EDF0"/>
<dbReference type="InterPro" id="IPR000535">
    <property type="entry name" value="MSP_dom"/>
</dbReference>
<feature type="compositionally biased region" description="Polar residues" evidence="1">
    <location>
        <begin position="178"/>
        <end position="212"/>
    </location>
</feature>
<evidence type="ECO:0000313" key="3">
    <source>
        <dbReference type="Proteomes" id="UP000025227"/>
    </source>
</evidence>